<evidence type="ECO:0000313" key="3">
    <source>
        <dbReference type="EMBL" id="MFD1545702.1"/>
    </source>
</evidence>
<feature type="region of interest" description="Disordered" evidence="1">
    <location>
        <begin position="1"/>
        <end position="44"/>
    </location>
</feature>
<keyword evidence="3" id="KW-0255">Endonuclease</keyword>
<evidence type="ECO:0000259" key="2">
    <source>
        <dbReference type="Pfam" id="PF05685"/>
    </source>
</evidence>
<dbReference type="InterPro" id="IPR011335">
    <property type="entry name" value="Restrct_endonuc-II-like"/>
</dbReference>
<dbReference type="Gene3D" id="3.90.1570.10">
    <property type="entry name" value="tt1808, chain A"/>
    <property type="match status" value="1"/>
</dbReference>
<feature type="domain" description="Putative restriction endonuclease" evidence="2">
    <location>
        <begin position="56"/>
        <end position="218"/>
    </location>
</feature>
<dbReference type="Pfam" id="PF05685">
    <property type="entry name" value="Uma2"/>
    <property type="match status" value="1"/>
</dbReference>
<dbReference type="Proteomes" id="UP001597097">
    <property type="component" value="Unassembled WGS sequence"/>
</dbReference>
<comment type="caution">
    <text evidence="3">The sequence shown here is derived from an EMBL/GenBank/DDBJ whole genome shotgun (WGS) entry which is preliminary data.</text>
</comment>
<protein>
    <submittedName>
        <fullName evidence="3">Uma2 family endonuclease</fullName>
    </submittedName>
</protein>
<feature type="compositionally biased region" description="Low complexity" evidence="1">
    <location>
        <begin position="28"/>
        <end position="44"/>
    </location>
</feature>
<dbReference type="GO" id="GO:0004519">
    <property type="term" value="F:endonuclease activity"/>
    <property type="evidence" value="ECO:0007669"/>
    <property type="project" value="UniProtKB-KW"/>
</dbReference>
<keyword evidence="4" id="KW-1185">Reference proteome</keyword>
<dbReference type="CDD" id="cd06260">
    <property type="entry name" value="DUF820-like"/>
    <property type="match status" value="1"/>
</dbReference>
<dbReference type="RefSeq" id="WP_246651143.1">
    <property type="nucleotide sequence ID" value="NZ_JAHKRM010000007.1"/>
</dbReference>
<evidence type="ECO:0000313" key="4">
    <source>
        <dbReference type="Proteomes" id="UP001597097"/>
    </source>
</evidence>
<keyword evidence="3" id="KW-0378">Hydrolase</keyword>
<organism evidence="3 4">
    <name type="scientific">Nonomuraea guangzhouensis</name>
    <dbReference type="NCBI Taxonomy" id="1291555"/>
    <lineage>
        <taxon>Bacteria</taxon>
        <taxon>Bacillati</taxon>
        <taxon>Actinomycetota</taxon>
        <taxon>Actinomycetes</taxon>
        <taxon>Streptosporangiales</taxon>
        <taxon>Streptosporangiaceae</taxon>
        <taxon>Nonomuraea</taxon>
    </lineage>
</organism>
<dbReference type="EMBL" id="JBHUCM010000049">
    <property type="protein sequence ID" value="MFD1545702.1"/>
    <property type="molecule type" value="Genomic_DNA"/>
</dbReference>
<dbReference type="InterPro" id="IPR008538">
    <property type="entry name" value="Uma2"/>
</dbReference>
<sequence length="224" mass="25440">MTAVATSTTRRKSRRRAPAPEPKCDTRPSSPWGPGWGQSGPTQTELKRERLWQSLIEDGWRAEIISGRIIVSPWTKRRHAQLVHRVQLQLFEFTIDKGWEFYQNWAVHIPPHRGDKRIPDLLIAPPDSPEFDDNQAYGDGTILVVEITSSDNRDDDLKVKPAEYARAGVPIMLIVDEFSEPRSVTLLSDPRDGEYRSMTKVDEGEQLKLPEPFGIALDTGPIFL</sequence>
<name>A0ABW4GSG3_9ACTN</name>
<accession>A0ABW4GSG3</accession>
<keyword evidence="3" id="KW-0540">Nuclease</keyword>
<dbReference type="PANTHER" id="PTHR35400">
    <property type="entry name" value="SLR1083 PROTEIN"/>
    <property type="match status" value="1"/>
</dbReference>
<dbReference type="PANTHER" id="PTHR35400:SF3">
    <property type="entry name" value="SLL1072 PROTEIN"/>
    <property type="match status" value="1"/>
</dbReference>
<dbReference type="InterPro" id="IPR012296">
    <property type="entry name" value="Nuclease_put_TT1808"/>
</dbReference>
<dbReference type="SUPFAM" id="SSF52980">
    <property type="entry name" value="Restriction endonuclease-like"/>
    <property type="match status" value="1"/>
</dbReference>
<evidence type="ECO:0000256" key="1">
    <source>
        <dbReference type="SAM" id="MobiDB-lite"/>
    </source>
</evidence>
<gene>
    <name evidence="3" type="ORF">ACFSJ0_52280</name>
</gene>
<proteinExistence type="predicted"/>
<reference evidence="4" key="1">
    <citation type="journal article" date="2019" name="Int. J. Syst. Evol. Microbiol.">
        <title>The Global Catalogue of Microorganisms (GCM) 10K type strain sequencing project: providing services to taxonomists for standard genome sequencing and annotation.</title>
        <authorList>
            <consortium name="The Broad Institute Genomics Platform"/>
            <consortium name="The Broad Institute Genome Sequencing Center for Infectious Disease"/>
            <person name="Wu L."/>
            <person name="Ma J."/>
        </authorList>
    </citation>
    <scope>NUCLEOTIDE SEQUENCE [LARGE SCALE GENOMIC DNA]</scope>
    <source>
        <strain evidence="4">CGMCC 1.15399</strain>
    </source>
</reference>